<evidence type="ECO:0000313" key="1">
    <source>
        <dbReference type="EMBL" id="KAI9899290.1"/>
    </source>
</evidence>
<keyword evidence="2" id="KW-1185">Reference proteome</keyword>
<name>A0ACC0UZH3_9HYPO</name>
<organism evidence="1 2">
    <name type="scientific">Trichothecium roseum</name>
    <dbReference type="NCBI Taxonomy" id="47278"/>
    <lineage>
        <taxon>Eukaryota</taxon>
        <taxon>Fungi</taxon>
        <taxon>Dikarya</taxon>
        <taxon>Ascomycota</taxon>
        <taxon>Pezizomycotina</taxon>
        <taxon>Sordariomycetes</taxon>
        <taxon>Hypocreomycetidae</taxon>
        <taxon>Hypocreales</taxon>
        <taxon>Hypocreales incertae sedis</taxon>
        <taxon>Trichothecium</taxon>
    </lineage>
</organism>
<comment type="caution">
    <text evidence="1">The sequence shown here is derived from an EMBL/GenBank/DDBJ whole genome shotgun (WGS) entry which is preliminary data.</text>
</comment>
<protein>
    <submittedName>
        <fullName evidence="1">Uncharacterized protein</fullName>
    </submittedName>
</protein>
<sequence length="704" mass="76139">MAHARSETTAAAGSTSTNTTSPLLADLGHGNRPGKRPAARGTAFYPRKRANTACQVCRARKTKCDNKKPSCSYCVSVGANCIQSPVDLSSFDPASLKILDRLDELERLLLRPRPSPTESAATTSIVRGLGTIEDDIDDHEEIPAAAATSSSSSGKPAEEHQTLPAVGSGSGSGGVSHGSDRSPGITRGGGYHREFDDVPLRSILPERVETILRWPYFSDGSLPMTTDMANAASPTSSVTTPVNPHGSLAELAEMDQQSVNTLLDKFFIGIHGKNPILDEASARRTVRRAFAEGIDWSPGSCLALIICALGCLATPFGPSHSVGPGTRAYTDSQVFFHAAQRRIGVLLARSDIIGAQCLFLSGVYMMSTFQPIFAWRFFSQALAACQHVPFLRRAQHLSSSSPATTPSSASGFSPEGMDMCRRDTQEQAVYWSAWKSERELRRELSLPDFGGTDGSSGDNESLYPPFFPTPPQPSAAVTSPGAAPDPQDQRARAAWLFYLAEISLRRLNGRLCGEIQILRRDNPRVPRFLEALAEMIPEYEMQAREWAASLPAELSISGDNGMGDEDICRSVLRGHLANLFETVYWPFAVAGLDAIASGRPTSAATREMLGRALGEHVDRLEANEPGFLHRHHGALFMIKSCTRSALVLVAAANLVPAADMPPRWSLVVYKVVAMLAYWSGEVPELGNWKRLLELQMTKTNAITS</sequence>
<evidence type="ECO:0000313" key="2">
    <source>
        <dbReference type="Proteomes" id="UP001163324"/>
    </source>
</evidence>
<accession>A0ACC0UZH3</accession>
<gene>
    <name evidence="1" type="ORF">N3K66_005751</name>
</gene>
<dbReference type="Proteomes" id="UP001163324">
    <property type="component" value="Chromosome 5"/>
</dbReference>
<dbReference type="EMBL" id="CM047944">
    <property type="protein sequence ID" value="KAI9899290.1"/>
    <property type="molecule type" value="Genomic_DNA"/>
</dbReference>
<proteinExistence type="predicted"/>
<reference evidence="1" key="1">
    <citation type="submission" date="2022-10" db="EMBL/GenBank/DDBJ databases">
        <title>Complete Genome of Trichothecium roseum strain YXFP-22015, a Plant Pathogen Isolated from Citrus.</title>
        <authorList>
            <person name="Wang Y."/>
            <person name="Zhu L."/>
        </authorList>
    </citation>
    <scope>NUCLEOTIDE SEQUENCE</scope>
    <source>
        <strain evidence="1">YXFP-22015</strain>
    </source>
</reference>